<dbReference type="Proteomes" id="UP001201701">
    <property type="component" value="Unassembled WGS sequence"/>
</dbReference>
<evidence type="ECO:0000313" key="8">
    <source>
        <dbReference type="EMBL" id="MCG7505135.1"/>
    </source>
</evidence>
<dbReference type="InterPro" id="IPR011990">
    <property type="entry name" value="TPR-like_helical_dom_sf"/>
</dbReference>
<comment type="caution">
    <text evidence="8">The sequence shown here is derived from an EMBL/GenBank/DDBJ whole genome shotgun (WGS) entry which is preliminary data.</text>
</comment>
<dbReference type="PANTHER" id="PTHR22726">
    <property type="entry name" value="METALLOENDOPEPTIDASE OMA1"/>
    <property type="match status" value="1"/>
</dbReference>
<evidence type="ECO:0000256" key="5">
    <source>
        <dbReference type="ARBA" id="ARBA00022833"/>
    </source>
</evidence>
<protein>
    <submittedName>
        <fullName evidence="8">M48 family metalloprotease</fullName>
        <ecNumber evidence="8">3.4.24.-</ecNumber>
    </submittedName>
</protein>
<evidence type="ECO:0000259" key="7">
    <source>
        <dbReference type="Pfam" id="PF01435"/>
    </source>
</evidence>
<dbReference type="EMBL" id="JAKREW010000006">
    <property type="protein sequence ID" value="MCG7505135.1"/>
    <property type="molecule type" value="Genomic_DNA"/>
</dbReference>
<dbReference type="PANTHER" id="PTHR22726:SF1">
    <property type="entry name" value="METALLOENDOPEPTIDASE OMA1, MITOCHONDRIAL"/>
    <property type="match status" value="1"/>
</dbReference>
<keyword evidence="3" id="KW-0479">Metal-binding</keyword>
<dbReference type="InterPro" id="IPR051156">
    <property type="entry name" value="Mito/Outer_Membr_Metalloprot"/>
</dbReference>
<comment type="cofactor">
    <cofactor evidence="1">
        <name>Zn(2+)</name>
        <dbReference type="ChEBI" id="CHEBI:29105"/>
    </cofactor>
</comment>
<proteinExistence type="predicted"/>
<dbReference type="Gene3D" id="1.25.40.10">
    <property type="entry name" value="Tetratricopeptide repeat domain"/>
    <property type="match status" value="1"/>
</dbReference>
<dbReference type="CDD" id="cd07324">
    <property type="entry name" value="M48C_Oma1-like"/>
    <property type="match status" value="1"/>
</dbReference>
<evidence type="ECO:0000256" key="4">
    <source>
        <dbReference type="ARBA" id="ARBA00022801"/>
    </source>
</evidence>
<keyword evidence="4 8" id="KW-0378">Hydrolase</keyword>
<keyword evidence="5" id="KW-0862">Zinc</keyword>
<dbReference type="InterPro" id="IPR001915">
    <property type="entry name" value="Peptidase_M48"/>
</dbReference>
<evidence type="ECO:0000256" key="6">
    <source>
        <dbReference type="ARBA" id="ARBA00023049"/>
    </source>
</evidence>
<sequence>MLSLSRHGQRIARSARALTALALGAVIAVNGTVNAFAQNVPVVRDAEIEALVRDYAKPIFKAAGLSNAGIQIVLVNDPSFNAFVAGRRVFINTGTLMQAETPNEVIGVLAHETGHIAGGHQQRLRDQLERAKTMAIVAGLLGAGALVAGAASNSKGLAGAGMGLATGGTELAQRSLLAYQRGEEMTADRSAITYLNATGQSGAGMLKTFQRFQSALSLSGARVDPYRVSHPMPQDRISNLQDLVSKSPYLDAKDPPALQQRHNMMRVKIAAFTQGQAATSRLLRKSPDPVAVQYGEAISNYLNGNPSSALSKTDALIKTQPKNAYLQELRGDILMKMNKPKDAAAAYAKAVSLDPVKSGLLSVSYGQALLAQRTPESLKKAITQLSNGLERDRENAAGYRFLAQAYGELGDVGQAELATAEGYYYQGAIKDAKIFAMRAQKLLKPGEPAWVRAQDIIGAKAPSKKSN</sequence>
<reference evidence="8 9" key="1">
    <citation type="submission" date="2022-02" db="EMBL/GenBank/DDBJ databases">
        <title>Draft genome sequence of Mezorhizobium retamae strain IRAMC:0171 isolated from Retama raetam nodules.</title>
        <authorList>
            <person name="Bengaied R."/>
            <person name="Sbissi I."/>
            <person name="Huber K."/>
            <person name="Ghodbane F."/>
            <person name="Nouioui I."/>
            <person name="Tarhouni M."/>
            <person name="Gtari M."/>
        </authorList>
    </citation>
    <scope>NUCLEOTIDE SEQUENCE [LARGE SCALE GENOMIC DNA]</scope>
    <source>
        <strain evidence="8 9">IRAMC:0171</strain>
    </source>
</reference>
<keyword evidence="9" id="KW-1185">Reference proteome</keyword>
<dbReference type="EC" id="3.4.24.-" evidence="8"/>
<evidence type="ECO:0000256" key="1">
    <source>
        <dbReference type="ARBA" id="ARBA00001947"/>
    </source>
</evidence>
<dbReference type="Pfam" id="PF01435">
    <property type="entry name" value="Peptidase_M48"/>
    <property type="match status" value="1"/>
</dbReference>
<feature type="domain" description="Peptidase M48" evidence="7">
    <location>
        <begin position="44"/>
        <end position="242"/>
    </location>
</feature>
<keyword evidence="6 8" id="KW-0482">Metalloprotease</keyword>
<keyword evidence="2" id="KW-0645">Protease</keyword>
<dbReference type="SUPFAM" id="SSF48452">
    <property type="entry name" value="TPR-like"/>
    <property type="match status" value="1"/>
</dbReference>
<evidence type="ECO:0000256" key="3">
    <source>
        <dbReference type="ARBA" id="ARBA00022723"/>
    </source>
</evidence>
<dbReference type="GO" id="GO:0008237">
    <property type="term" value="F:metallopeptidase activity"/>
    <property type="evidence" value="ECO:0007669"/>
    <property type="project" value="UniProtKB-KW"/>
</dbReference>
<evidence type="ECO:0000313" key="9">
    <source>
        <dbReference type="Proteomes" id="UP001201701"/>
    </source>
</evidence>
<dbReference type="RefSeq" id="WP_239363803.1">
    <property type="nucleotide sequence ID" value="NZ_JAKREW010000006.1"/>
</dbReference>
<dbReference type="Gene3D" id="3.30.2010.10">
    <property type="entry name" value="Metalloproteases ('zincins'), catalytic domain"/>
    <property type="match status" value="1"/>
</dbReference>
<name>A0ABS9QCK2_9HYPH</name>
<gene>
    <name evidence="8" type="ORF">L4923_08895</name>
</gene>
<organism evidence="8 9">
    <name type="scientific">Mesorhizobium retamae</name>
    <dbReference type="NCBI Taxonomy" id="2912854"/>
    <lineage>
        <taxon>Bacteria</taxon>
        <taxon>Pseudomonadati</taxon>
        <taxon>Pseudomonadota</taxon>
        <taxon>Alphaproteobacteria</taxon>
        <taxon>Hyphomicrobiales</taxon>
        <taxon>Phyllobacteriaceae</taxon>
        <taxon>Mesorhizobium</taxon>
    </lineage>
</organism>
<evidence type="ECO:0000256" key="2">
    <source>
        <dbReference type="ARBA" id="ARBA00022670"/>
    </source>
</evidence>
<accession>A0ABS9QCK2</accession>